<dbReference type="EMBL" id="AMZH03002134">
    <property type="protein sequence ID" value="RRT76661.1"/>
    <property type="molecule type" value="Genomic_DNA"/>
</dbReference>
<comment type="caution">
    <text evidence="2">The sequence shown here is derived from an EMBL/GenBank/DDBJ whole genome shotgun (WGS) entry which is preliminary data.</text>
</comment>
<proteinExistence type="predicted"/>
<dbReference type="Proteomes" id="UP000287651">
    <property type="component" value="Unassembled WGS sequence"/>
</dbReference>
<evidence type="ECO:0000313" key="2">
    <source>
        <dbReference type="EMBL" id="RRT76661.1"/>
    </source>
</evidence>
<accession>A0A427AKI6</accession>
<sequence length="88" mass="9531">MPTLRTPSVDLDALIKEEEEEEEEGIGSRAVHKEPPRLGTSGPPSETPGVGFPNVKHGEHKKVNGVTSGYMRAVSTWIIDISDACSHH</sequence>
<name>A0A427AKI6_ENSVE</name>
<dbReference type="AlphaFoldDB" id="A0A427AKI6"/>
<organism evidence="2 3">
    <name type="scientific">Ensete ventricosum</name>
    <name type="common">Abyssinian banana</name>
    <name type="synonym">Musa ensete</name>
    <dbReference type="NCBI Taxonomy" id="4639"/>
    <lineage>
        <taxon>Eukaryota</taxon>
        <taxon>Viridiplantae</taxon>
        <taxon>Streptophyta</taxon>
        <taxon>Embryophyta</taxon>
        <taxon>Tracheophyta</taxon>
        <taxon>Spermatophyta</taxon>
        <taxon>Magnoliopsida</taxon>
        <taxon>Liliopsida</taxon>
        <taxon>Zingiberales</taxon>
        <taxon>Musaceae</taxon>
        <taxon>Ensete</taxon>
    </lineage>
</organism>
<evidence type="ECO:0000313" key="3">
    <source>
        <dbReference type="Proteomes" id="UP000287651"/>
    </source>
</evidence>
<reference evidence="2 3" key="1">
    <citation type="journal article" date="2014" name="Agronomy (Basel)">
        <title>A Draft Genome Sequence for Ensete ventricosum, the Drought-Tolerant Tree Against Hunger.</title>
        <authorList>
            <person name="Harrison J."/>
            <person name="Moore K.A."/>
            <person name="Paszkiewicz K."/>
            <person name="Jones T."/>
            <person name="Grant M."/>
            <person name="Ambacheew D."/>
            <person name="Muzemil S."/>
            <person name="Studholme D.J."/>
        </authorList>
    </citation>
    <scope>NUCLEOTIDE SEQUENCE [LARGE SCALE GENOMIC DNA]</scope>
</reference>
<feature type="region of interest" description="Disordered" evidence="1">
    <location>
        <begin position="1"/>
        <end position="61"/>
    </location>
</feature>
<gene>
    <name evidence="2" type="ORF">B296_00019170</name>
</gene>
<evidence type="ECO:0000256" key="1">
    <source>
        <dbReference type="SAM" id="MobiDB-lite"/>
    </source>
</evidence>
<protein>
    <submittedName>
        <fullName evidence="2">Uncharacterized protein</fullName>
    </submittedName>
</protein>